<keyword evidence="9" id="KW-0482">Metalloprotease</keyword>
<protein>
    <submittedName>
        <fullName evidence="14">AAA family ATPase</fullName>
    </submittedName>
</protein>
<evidence type="ECO:0000256" key="11">
    <source>
        <dbReference type="RuleBase" id="RU003651"/>
    </source>
</evidence>
<dbReference type="Pfam" id="PF00004">
    <property type="entry name" value="AAA"/>
    <property type="match status" value="1"/>
</dbReference>
<comment type="caution">
    <text evidence="14">The sequence shown here is derived from an EMBL/GenBank/DDBJ whole genome shotgun (WGS) entry which is preliminary data.</text>
</comment>
<dbReference type="Proteomes" id="UP000295418">
    <property type="component" value="Unassembled WGS sequence"/>
</dbReference>
<gene>
    <name evidence="14" type="ORF">E0485_02540</name>
</gene>
<keyword evidence="5 11" id="KW-0547">Nucleotide-binding</keyword>
<dbReference type="FunFam" id="3.40.50.300:FF:001025">
    <property type="entry name" value="ATPase family, AAA domain-containing 2B"/>
    <property type="match status" value="1"/>
</dbReference>
<dbReference type="Gene3D" id="1.10.8.60">
    <property type="match status" value="1"/>
</dbReference>
<proteinExistence type="inferred from homology"/>
<evidence type="ECO:0000256" key="6">
    <source>
        <dbReference type="ARBA" id="ARBA00022801"/>
    </source>
</evidence>
<evidence type="ECO:0000256" key="4">
    <source>
        <dbReference type="ARBA" id="ARBA00022723"/>
    </source>
</evidence>
<sequence length="505" mass="55941">MFKRVLKFKFEILIGVAPILLGFIGYITNQLFPTLMFGAVVTAAVLLMKFNNGGMTGLLSGSSHKNKSKHHKPIHLSFDQIGGQDRAKNEIIEALDFIIRREEIAKLGIRPLKGLLLTGPPGTGKTLLARASAHYTNSVFVAASGSEFVEMYVGVGASRIRDLFKEARVKAQKEKKENAIIFIDEIDVIGGKREGGQQREYDQTLNQLLTEMDGIHSGEGIQILIIAATNRKEMLDSALLRPGRFDRQIEVDLPDKSGRMAILKIHAKNKPVHPDVSWDKIAEQTFGFSGAQLESVMNEGAIYTLRDEVECITSQHLAYAIDKVMLGERTDRKANEEEKIRVAYHELGHAILAETVRENSVSQVSLTPRGKALGYVRHNPPADHYLYTKAYIEEQIMIALGGAAAEEVVYGGRSTGSRNDFEKAMELVRLMVDCGLTTLGIVDAQMVPMEQLLQANVSILDDLFTQTKEVLIQNKRVLDQGLAILLEEEVLSGDEFRNLLKISAA</sequence>
<dbReference type="InterPro" id="IPR003960">
    <property type="entry name" value="ATPase_AAA_CS"/>
</dbReference>
<comment type="cofactor">
    <cofactor evidence="1">
        <name>Zn(2+)</name>
        <dbReference type="ChEBI" id="CHEBI:29105"/>
    </cofactor>
</comment>
<evidence type="ECO:0000256" key="8">
    <source>
        <dbReference type="ARBA" id="ARBA00022840"/>
    </source>
</evidence>
<dbReference type="EMBL" id="SKFG01000001">
    <property type="protein sequence ID" value="TCZ81173.1"/>
    <property type="molecule type" value="Genomic_DNA"/>
</dbReference>
<evidence type="ECO:0000313" key="14">
    <source>
        <dbReference type="EMBL" id="TCZ81173.1"/>
    </source>
</evidence>
<dbReference type="OrthoDB" id="9809379at2"/>
<comment type="similarity">
    <text evidence="11">Belongs to the AAA ATPase family.</text>
</comment>
<evidence type="ECO:0000256" key="2">
    <source>
        <dbReference type="ARBA" id="ARBA00010044"/>
    </source>
</evidence>
<dbReference type="InterPro" id="IPR000642">
    <property type="entry name" value="Peptidase_M41"/>
</dbReference>
<dbReference type="InterPro" id="IPR003593">
    <property type="entry name" value="AAA+_ATPase"/>
</dbReference>
<keyword evidence="12" id="KW-0812">Transmembrane</keyword>
<evidence type="ECO:0000313" key="15">
    <source>
        <dbReference type="Proteomes" id="UP000295418"/>
    </source>
</evidence>
<dbReference type="PANTHER" id="PTHR23076">
    <property type="entry name" value="METALLOPROTEASE M41 FTSH"/>
    <property type="match status" value="1"/>
</dbReference>
<dbReference type="SUPFAM" id="SSF140990">
    <property type="entry name" value="FtsH protease domain-like"/>
    <property type="match status" value="1"/>
</dbReference>
<dbReference type="InterPro" id="IPR041569">
    <property type="entry name" value="AAA_lid_3"/>
</dbReference>
<keyword evidence="12" id="KW-0472">Membrane</keyword>
<reference evidence="14 15" key="1">
    <citation type="submission" date="2019-03" db="EMBL/GenBank/DDBJ databases">
        <authorList>
            <person name="Kim M.K.M."/>
        </authorList>
    </citation>
    <scope>NUCLEOTIDE SEQUENCE [LARGE SCALE GENOMIC DNA]</scope>
    <source>
        <strain evidence="14 15">18JY21-1</strain>
    </source>
</reference>
<dbReference type="Gene3D" id="1.20.58.760">
    <property type="entry name" value="Peptidase M41"/>
    <property type="match status" value="1"/>
</dbReference>
<evidence type="ECO:0000256" key="5">
    <source>
        <dbReference type="ARBA" id="ARBA00022741"/>
    </source>
</evidence>
<dbReference type="Gene3D" id="3.40.50.300">
    <property type="entry name" value="P-loop containing nucleotide triphosphate hydrolases"/>
    <property type="match status" value="1"/>
</dbReference>
<keyword evidence="10" id="KW-0175">Coiled coil</keyword>
<feature type="domain" description="AAA+ ATPase" evidence="13">
    <location>
        <begin position="111"/>
        <end position="255"/>
    </location>
</feature>
<feature type="transmembrane region" description="Helical" evidence="12">
    <location>
        <begin position="12"/>
        <end position="29"/>
    </location>
</feature>
<dbReference type="GO" id="GO:0046872">
    <property type="term" value="F:metal ion binding"/>
    <property type="evidence" value="ECO:0007669"/>
    <property type="project" value="UniProtKB-KW"/>
</dbReference>
<dbReference type="Pfam" id="PF01434">
    <property type="entry name" value="Peptidase_M41"/>
    <property type="match status" value="1"/>
</dbReference>
<dbReference type="RefSeq" id="WP_132416208.1">
    <property type="nucleotide sequence ID" value="NZ_SKFG01000001.1"/>
</dbReference>
<accession>A0A4R4ENI8</accession>
<dbReference type="Pfam" id="PF17862">
    <property type="entry name" value="AAA_lid_3"/>
    <property type="match status" value="1"/>
</dbReference>
<evidence type="ECO:0000256" key="3">
    <source>
        <dbReference type="ARBA" id="ARBA00022670"/>
    </source>
</evidence>
<evidence type="ECO:0000259" key="13">
    <source>
        <dbReference type="SMART" id="SM00382"/>
    </source>
</evidence>
<comment type="similarity">
    <text evidence="2">In the C-terminal section; belongs to the peptidase M41 family.</text>
</comment>
<evidence type="ECO:0000256" key="1">
    <source>
        <dbReference type="ARBA" id="ARBA00001947"/>
    </source>
</evidence>
<dbReference type="GO" id="GO:0004176">
    <property type="term" value="F:ATP-dependent peptidase activity"/>
    <property type="evidence" value="ECO:0007669"/>
    <property type="project" value="InterPro"/>
</dbReference>
<evidence type="ECO:0000256" key="7">
    <source>
        <dbReference type="ARBA" id="ARBA00022833"/>
    </source>
</evidence>
<dbReference type="SUPFAM" id="SSF52540">
    <property type="entry name" value="P-loop containing nucleoside triphosphate hydrolases"/>
    <property type="match status" value="1"/>
</dbReference>
<dbReference type="InterPro" id="IPR003959">
    <property type="entry name" value="ATPase_AAA_core"/>
</dbReference>
<dbReference type="FunFam" id="1.10.8.60:FF:000001">
    <property type="entry name" value="ATP-dependent zinc metalloprotease FtsH"/>
    <property type="match status" value="1"/>
</dbReference>
<keyword evidence="15" id="KW-1185">Reference proteome</keyword>
<dbReference type="PANTHER" id="PTHR23076:SF97">
    <property type="entry name" value="ATP-DEPENDENT ZINC METALLOPROTEASE YME1L1"/>
    <property type="match status" value="1"/>
</dbReference>
<keyword evidence="6" id="KW-0378">Hydrolase</keyword>
<dbReference type="GO" id="GO:0005524">
    <property type="term" value="F:ATP binding"/>
    <property type="evidence" value="ECO:0007669"/>
    <property type="project" value="UniProtKB-KW"/>
</dbReference>
<dbReference type="PROSITE" id="PS00674">
    <property type="entry name" value="AAA"/>
    <property type="match status" value="1"/>
</dbReference>
<dbReference type="AlphaFoldDB" id="A0A4R4ENI8"/>
<dbReference type="GO" id="GO:0006508">
    <property type="term" value="P:proteolysis"/>
    <property type="evidence" value="ECO:0007669"/>
    <property type="project" value="UniProtKB-KW"/>
</dbReference>
<organism evidence="14 15">
    <name type="scientific">Paenibacillus albiflavus</name>
    <dbReference type="NCBI Taxonomy" id="2545760"/>
    <lineage>
        <taxon>Bacteria</taxon>
        <taxon>Bacillati</taxon>
        <taxon>Bacillota</taxon>
        <taxon>Bacilli</taxon>
        <taxon>Bacillales</taxon>
        <taxon>Paenibacillaceae</taxon>
        <taxon>Paenibacillus</taxon>
    </lineage>
</organism>
<dbReference type="InterPro" id="IPR027417">
    <property type="entry name" value="P-loop_NTPase"/>
</dbReference>
<evidence type="ECO:0000256" key="9">
    <source>
        <dbReference type="ARBA" id="ARBA00023049"/>
    </source>
</evidence>
<dbReference type="GO" id="GO:0016887">
    <property type="term" value="F:ATP hydrolysis activity"/>
    <property type="evidence" value="ECO:0007669"/>
    <property type="project" value="InterPro"/>
</dbReference>
<evidence type="ECO:0000256" key="10">
    <source>
        <dbReference type="ARBA" id="ARBA00023054"/>
    </source>
</evidence>
<keyword evidence="7" id="KW-0862">Zinc</keyword>
<dbReference type="SMART" id="SM00382">
    <property type="entry name" value="AAA"/>
    <property type="match status" value="1"/>
</dbReference>
<dbReference type="GO" id="GO:0004222">
    <property type="term" value="F:metalloendopeptidase activity"/>
    <property type="evidence" value="ECO:0007669"/>
    <property type="project" value="InterPro"/>
</dbReference>
<keyword evidence="4" id="KW-0479">Metal-binding</keyword>
<keyword evidence="8 11" id="KW-0067">ATP-binding</keyword>
<name>A0A4R4ENI8_9BACL</name>
<dbReference type="InterPro" id="IPR037219">
    <property type="entry name" value="Peptidase_M41-like"/>
</dbReference>
<keyword evidence="12" id="KW-1133">Transmembrane helix</keyword>
<evidence type="ECO:0000256" key="12">
    <source>
        <dbReference type="SAM" id="Phobius"/>
    </source>
</evidence>
<keyword evidence="3" id="KW-0645">Protease</keyword>